<reference evidence="2" key="1">
    <citation type="submission" date="2016-10" db="EMBL/GenBank/DDBJ databases">
        <authorList>
            <person name="Varghese N."/>
            <person name="Submissions S."/>
        </authorList>
    </citation>
    <scope>NUCLEOTIDE SEQUENCE [LARGE SCALE GENOMIC DNA]</scope>
    <source>
        <strain evidence="2">CGMCC 1.8946</strain>
    </source>
</reference>
<name>A0A1G4R1Q3_9BACL</name>
<protein>
    <submittedName>
        <fullName evidence="1">Uncharacterized protein</fullName>
    </submittedName>
</protein>
<evidence type="ECO:0000313" key="1">
    <source>
        <dbReference type="EMBL" id="SCW50823.1"/>
    </source>
</evidence>
<dbReference type="InterPro" id="IPR046136">
    <property type="entry name" value="DUF6138"/>
</dbReference>
<dbReference type="EMBL" id="FMTT01000011">
    <property type="protein sequence ID" value="SCW50823.1"/>
    <property type="molecule type" value="Genomic_DNA"/>
</dbReference>
<dbReference type="AlphaFoldDB" id="A0A1G4R1Q3"/>
<sequence>MTLRKGKFNWAQGKIHIDMDESSFRSDSSYKFEAGTYIVELTDEMLLHDFFPALRDRIETLFRSDHYGPHFFDYRFELVFEFERERSKLRHSQCLVNEEKLQGLQQTLRSFIDTEIMEDLPVLPNEKDEFFGSTP</sequence>
<gene>
    <name evidence="1" type="ORF">SAMN04487970_101147</name>
</gene>
<evidence type="ECO:0000313" key="2">
    <source>
        <dbReference type="Proteomes" id="UP000198601"/>
    </source>
</evidence>
<dbReference type="OrthoDB" id="1089802at2"/>
<organism evidence="1 2">
    <name type="scientific">Paenibacillus tianmuensis</name>
    <dbReference type="NCBI Taxonomy" id="624147"/>
    <lineage>
        <taxon>Bacteria</taxon>
        <taxon>Bacillati</taxon>
        <taxon>Bacillota</taxon>
        <taxon>Bacilli</taxon>
        <taxon>Bacillales</taxon>
        <taxon>Paenibacillaceae</taxon>
        <taxon>Paenibacillus</taxon>
    </lineage>
</organism>
<proteinExistence type="predicted"/>
<dbReference type="Proteomes" id="UP000198601">
    <property type="component" value="Unassembled WGS sequence"/>
</dbReference>
<keyword evidence="2" id="KW-1185">Reference proteome</keyword>
<accession>A0A1G4R1Q3</accession>
<dbReference type="Pfam" id="PF19635">
    <property type="entry name" value="DUF6138"/>
    <property type="match status" value="1"/>
</dbReference>